<name>A0A3L6TRU9_PANMI</name>
<organism evidence="2 3">
    <name type="scientific">Panicum miliaceum</name>
    <name type="common">Proso millet</name>
    <name type="synonym">Broomcorn millet</name>
    <dbReference type="NCBI Taxonomy" id="4540"/>
    <lineage>
        <taxon>Eukaryota</taxon>
        <taxon>Viridiplantae</taxon>
        <taxon>Streptophyta</taxon>
        <taxon>Embryophyta</taxon>
        <taxon>Tracheophyta</taxon>
        <taxon>Spermatophyta</taxon>
        <taxon>Magnoliopsida</taxon>
        <taxon>Liliopsida</taxon>
        <taxon>Poales</taxon>
        <taxon>Poaceae</taxon>
        <taxon>PACMAD clade</taxon>
        <taxon>Panicoideae</taxon>
        <taxon>Panicodae</taxon>
        <taxon>Paniceae</taxon>
        <taxon>Panicinae</taxon>
        <taxon>Panicum</taxon>
        <taxon>Panicum sect. Panicum</taxon>
    </lineage>
</organism>
<keyword evidence="3" id="KW-1185">Reference proteome</keyword>
<reference evidence="3" key="1">
    <citation type="journal article" date="2019" name="Nat. Commun.">
        <title>The genome of broomcorn millet.</title>
        <authorList>
            <person name="Zou C."/>
            <person name="Miki D."/>
            <person name="Li D."/>
            <person name="Tang Q."/>
            <person name="Xiao L."/>
            <person name="Rajput S."/>
            <person name="Deng P."/>
            <person name="Jia W."/>
            <person name="Huang R."/>
            <person name="Zhang M."/>
            <person name="Sun Y."/>
            <person name="Hu J."/>
            <person name="Fu X."/>
            <person name="Schnable P.S."/>
            <person name="Li F."/>
            <person name="Zhang H."/>
            <person name="Feng B."/>
            <person name="Zhu X."/>
            <person name="Liu R."/>
            <person name="Schnable J.C."/>
            <person name="Zhu J.-K."/>
            <person name="Zhang H."/>
        </authorList>
    </citation>
    <scope>NUCLEOTIDE SEQUENCE [LARGE SCALE GENOMIC DNA]</scope>
</reference>
<evidence type="ECO:0000313" key="3">
    <source>
        <dbReference type="Proteomes" id="UP000275267"/>
    </source>
</evidence>
<dbReference type="EMBL" id="PQIB02000001">
    <property type="protein sequence ID" value="RLN42989.1"/>
    <property type="molecule type" value="Genomic_DNA"/>
</dbReference>
<proteinExistence type="predicted"/>
<feature type="region of interest" description="Disordered" evidence="1">
    <location>
        <begin position="276"/>
        <end position="327"/>
    </location>
</feature>
<feature type="compositionally biased region" description="Basic and acidic residues" evidence="1">
    <location>
        <begin position="278"/>
        <end position="290"/>
    </location>
</feature>
<dbReference type="Proteomes" id="UP000275267">
    <property type="component" value="Unassembled WGS sequence"/>
</dbReference>
<comment type="caution">
    <text evidence="2">The sequence shown here is derived from an EMBL/GenBank/DDBJ whole genome shotgun (WGS) entry which is preliminary data.</text>
</comment>
<dbReference type="STRING" id="4540.A0A3L6TRU9"/>
<evidence type="ECO:0000313" key="2">
    <source>
        <dbReference type="EMBL" id="RLN42989.1"/>
    </source>
</evidence>
<gene>
    <name evidence="2" type="ORF">C2845_PM01G05670</name>
</gene>
<protein>
    <submittedName>
        <fullName evidence="2">E3 ubiquitin-protein ligase</fullName>
    </submittedName>
</protein>
<evidence type="ECO:0000256" key="1">
    <source>
        <dbReference type="SAM" id="MobiDB-lite"/>
    </source>
</evidence>
<feature type="region of interest" description="Disordered" evidence="1">
    <location>
        <begin position="163"/>
        <end position="185"/>
    </location>
</feature>
<sequence>MTQGTQAGRKAICPDKLSQMLCIMLSNQARCFMLWEPFGQKVELVLDLAVENDYEKVAPLAEARPSTVPSGMQLPSLSGHVQFKVKFKRRPQRDSAFSFLFSDRAFGLRKQPHYQITNKPQAEIMRRGDPLNKRNITQTSTQLGHIEGMNLVCDRIGGLDWSTPASMSASPDQEAVREEPDEEAERDEAYLVAPFTPESVMSFAAARSHEFHLRRTQSAMDTRPDRHTLRLPEHVMKELAAVRRHRRAASLAGYPDAVERTPRWLASFWRSVSWQRQGRTDPDAPEEHGGSTRVVPITGAPEERPSGSGPAAVDDKEISDLGALSQV</sequence>
<accession>A0A3L6TRU9</accession>
<dbReference type="OrthoDB" id="8062037at2759"/>
<dbReference type="AlphaFoldDB" id="A0A3L6TRU9"/>